<proteinExistence type="predicted"/>
<accession>A0A6I4NIH2</accession>
<name>A0A6I4NIH2_9FLAO</name>
<sequence>MIQKTTLFLTKCFLFIGIFLFTKGNCYAQTPAIAPQQLPFTSICAGDFVDGSVFNEYFATFTYLNFPTGTTFEVQLSDQLGSFNTPTATTTLEVIDITATQKTIKFAVPEDLIGSDNYSLRIISSTGVTSPRAANFSGSLSFGAYFKKYVAPFFINNKEETAVICSGGNTSLTVYNPTPADPDSSPANFSNLKYKWYRDDVVIAGQSTNTLIVTTPGEYYAELDYGSCSDENFSSNRVAVSTSGSGSAVTIDSSLGNPFCPNGEGTVLLATSGNSYVWKKDGTVITGATARTYSATESGIYTVDVDFGGCTGTGTIDLQSNGFDASIDVADTTVIDPGETLSVSVTTDAASPTYEWFLNGNTIAGANSNTYLVAIKGNYRVVVSQASGCVSSREFLFKVNSSADPTATVIPNIIKLSSNPYWELPDIYKSPDTNVTIISSQGEIVFEGTNYDSSKWIIQDFKNVNPVYYYVIESDTGEKKGSITVIK</sequence>
<evidence type="ECO:0000313" key="1">
    <source>
        <dbReference type="EMBL" id="MWB93753.1"/>
    </source>
</evidence>
<dbReference type="RefSeq" id="WP_160373672.1">
    <property type="nucleotide sequence ID" value="NZ_WSTB01000002.1"/>
</dbReference>
<dbReference type="EMBL" id="WSTB01000002">
    <property type="protein sequence ID" value="MWB93753.1"/>
    <property type="molecule type" value="Genomic_DNA"/>
</dbReference>
<evidence type="ECO:0000313" key="2">
    <source>
        <dbReference type="Proteomes" id="UP000471501"/>
    </source>
</evidence>
<dbReference type="Gene3D" id="2.60.40.10">
    <property type="entry name" value="Immunoglobulins"/>
    <property type="match status" value="1"/>
</dbReference>
<reference evidence="1 2" key="1">
    <citation type="submission" date="2019-12" db="EMBL/GenBank/DDBJ databases">
        <authorList>
            <person name="Kim Y.S."/>
        </authorList>
    </citation>
    <scope>NUCLEOTIDE SEQUENCE [LARGE SCALE GENOMIC DNA]</scope>
    <source>
        <strain evidence="1 2">GA093</strain>
    </source>
</reference>
<protein>
    <submittedName>
        <fullName evidence="1">Gliding motility protein SprC</fullName>
    </submittedName>
</protein>
<gene>
    <name evidence="1" type="primary">sprC</name>
    <name evidence="1" type="ORF">GON26_05230</name>
</gene>
<comment type="caution">
    <text evidence="1">The sequence shown here is derived from an EMBL/GenBank/DDBJ whole genome shotgun (WGS) entry which is preliminary data.</text>
</comment>
<dbReference type="AlphaFoldDB" id="A0A6I4NIH2"/>
<dbReference type="Proteomes" id="UP000471501">
    <property type="component" value="Unassembled WGS sequence"/>
</dbReference>
<keyword evidence="2" id="KW-1185">Reference proteome</keyword>
<organism evidence="1 2">
    <name type="scientific">Flavobacterium hydrocarbonoxydans</name>
    <dbReference type="NCBI Taxonomy" id="2683249"/>
    <lineage>
        <taxon>Bacteria</taxon>
        <taxon>Pseudomonadati</taxon>
        <taxon>Bacteroidota</taxon>
        <taxon>Flavobacteriia</taxon>
        <taxon>Flavobacteriales</taxon>
        <taxon>Flavobacteriaceae</taxon>
        <taxon>Flavobacterium</taxon>
    </lineage>
</organism>
<dbReference type="InterPro" id="IPR013783">
    <property type="entry name" value="Ig-like_fold"/>
</dbReference>